<gene>
    <name evidence="3" type="ORF">B0293_05550</name>
    <name evidence="2" type="ORF">C791_0497</name>
</gene>
<comment type="caution">
    <text evidence="2">The sequence shown here is derived from an EMBL/GenBank/DDBJ whole genome shotgun (WGS) entry which is preliminary data.</text>
</comment>
<dbReference type="Proteomes" id="UP000014137">
    <property type="component" value="Unassembled WGS sequence"/>
</dbReference>
<proteinExistence type="predicted"/>
<organism evidence="2 4">
    <name type="scientific">Amycolatopsis azurea DSM 43854</name>
    <dbReference type="NCBI Taxonomy" id="1238180"/>
    <lineage>
        <taxon>Bacteria</taxon>
        <taxon>Bacillati</taxon>
        <taxon>Actinomycetota</taxon>
        <taxon>Actinomycetes</taxon>
        <taxon>Pseudonocardiales</taxon>
        <taxon>Pseudonocardiaceae</taxon>
        <taxon>Amycolatopsis</taxon>
    </lineage>
</organism>
<dbReference type="RefSeq" id="WP_005167834.1">
    <property type="nucleotide sequence ID" value="NZ_ANMG01000107.1"/>
</dbReference>
<protein>
    <submittedName>
        <fullName evidence="2">Uncharacterized protein</fullName>
    </submittedName>
</protein>
<sequence length="97" mass="10690">MDDYVAILEQLTRSARYSGIPPRTLPGGHRIRPDRGRVRRGRTVAPVRPFPGLGLSDRFEFEPHIQALGMAATAVKPVPNKRNHRFSISAEQCGTGG</sequence>
<evidence type="ECO:0000313" key="4">
    <source>
        <dbReference type="Proteomes" id="UP000014137"/>
    </source>
</evidence>
<keyword evidence="5" id="KW-1185">Reference proteome</keyword>
<evidence type="ECO:0000313" key="2">
    <source>
        <dbReference type="EMBL" id="EMD22011.1"/>
    </source>
</evidence>
<name>M2Q5H9_9PSEU</name>
<evidence type="ECO:0000256" key="1">
    <source>
        <dbReference type="SAM" id="MobiDB-lite"/>
    </source>
</evidence>
<dbReference type="EMBL" id="MUXN01000003">
    <property type="protein sequence ID" value="OOC07615.1"/>
    <property type="molecule type" value="Genomic_DNA"/>
</dbReference>
<dbReference type="PATRIC" id="fig|1238180.3.peg.8230"/>
<dbReference type="Proteomes" id="UP000188551">
    <property type="component" value="Unassembled WGS sequence"/>
</dbReference>
<feature type="region of interest" description="Disordered" evidence="1">
    <location>
        <begin position="18"/>
        <end position="39"/>
    </location>
</feature>
<evidence type="ECO:0000313" key="5">
    <source>
        <dbReference type="Proteomes" id="UP000188551"/>
    </source>
</evidence>
<accession>M2Q5H9</accession>
<dbReference type="EMBL" id="ANMG01000107">
    <property type="protein sequence ID" value="EMD22011.1"/>
    <property type="molecule type" value="Genomic_DNA"/>
</dbReference>
<reference evidence="2 4" key="1">
    <citation type="submission" date="2012-10" db="EMBL/GenBank/DDBJ databases">
        <title>Genome assembly of Amycolatopsis azurea DSM 43854.</title>
        <authorList>
            <person name="Khatri I."/>
            <person name="Kaur I."/>
            <person name="Subramanian S."/>
            <person name="Mayilraj S."/>
        </authorList>
    </citation>
    <scope>NUCLEOTIDE SEQUENCE [LARGE SCALE GENOMIC DNA]</scope>
    <source>
        <strain evidence="2 4">DSM 43854</strain>
    </source>
</reference>
<evidence type="ECO:0000313" key="3">
    <source>
        <dbReference type="EMBL" id="OOC07615.1"/>
    </source>
</evidence>
<dbReference type="AlphaFoldDB" id="M2Q5H9"/>
<reference evidence="3 5" key="2">
    <citation type="submission" date="2017-02" db="EMBL/GenBank/DDBJ databases">
        <title>Amycolatopsis azurea DSM 43854 draft genome.</title>
        <authorList>
            <person name="Mayilraj S."/>
        </authorList>
    </citation>
    <scope>NUCLEOTIDE SEQUENCE [LARGE SCALE GENOMIC DNA]</scope>
    <source>
        <strain evidence="3 5">DSM 43854</strain>
    </source>
</reference>